<dbReference type="OrthoDB" id="155998at2"/>
<dbReference type="Gene3D" id="1.10.10.10">
    <property type="entry name" value="Winged helix-like DNA-binding domain superfamily/Winged helix DNA-binding domain"/>
    <property type="match status" value="1"/>
</dbReference>
<organism evidence="1 2">
    <name type="scientific">Sinomicrobium oceani</name>
    <dbReference type="NCBI Taxonomy" id="1150368"/>
    <lineage>
        <taxon>Bacteria</taxon>
        <taxon>Pseudomonadati</taxon>
        <taxon>Bacteroidota</taxon>
        <taxon>Flavobacteriia</taxon>
        <taxon>Flavobacteriales</taxon>
        <taxon>Flavobacteriaceae</taxon>
        <taxon>Sinomicrobium</taxon>
    </lineage>
</organism>
<sequence>MINEAEVYDKAIWILKNQGPKSLKELASELEITTEGARFQLLKLSGEGLVTSRSVSRGRGRPQQIWSLTGKGHAKFPDSHPGLTVKLIQQIRESLGEEALDKIVAATGEDNRKRYEKLMDTHTTLEDRIRKLAAIRSEEGYMAHYEKTDKGYLFLENHCPICEAAKACQKFCSTELKTFQSVLGDQVVVRRIDHILAGARRCAYHIGAETVD</sequence>
<dbReference type="InterPro" id="IPR036388">
    <property type="entry name" value="WH-like_DNA-bd_sf"/>
</dbReference>
<keyword evidence="2" id="KW-1185">Reference proteome</keyword>
<dbReference type="STRING" id="1150368.SAMN02927921_00579"/>
<proteinExistence type="predicted"/>
<accession>A0A1K1MD86</accession>
<reference evidence="1 2" key="1">
    <citation type="submission" date="2016-11" db="EMBL/GenBank/DDBJ databases">
        <authorList>
            <person name="Jaros S."/>
            <person name="Januszkiewicz K."/>
            <person name="Wedrychowicz H."/>
        </authorList>
    </citation>
    <scope>NUCLEOTIDE SEQUENCE [LARGE SCALE GENOMIC DNA]</scope>
    <source>
        <strain evidence="1 2">CGMCC 1.12145</strain>
    </source>
</reference>
<protein>
    <submittedName>
        <fullName evidence="1">Transcriptional regulator</fullName>
    </submittedName>
</protein>
<dbReference type="Proteomes" id="UP000182248">
    <property type="component" value="Unassembled WGS sequence"/>
</dbReference>
<gene>
    <name evidence="1" type="ORF">SAMN02927921_00579</name>
</gene>
<dbReference type="EMBL" id="FPJE01000002">
    <property type="protein sequence ID" value="SFW21108.1"/>
    <property type="molecule type" value="Genomic_DNA"/>
</dbReference>
<dbReference type="AlphaFoldDB" id="A0A1K1MD86"/>
<dbReference type="RefSeq" id="WP_072315912.1">
    <property type="nucleotide sequence ID" value="NZ_FPJE01000002.1"/>
</dbReference>
<dbReference type="InterPro" id="IPR036390">
    <property type="entry name" value="WH_DNA-bd_sf"/>
</dbReference>
<name>A0A1K1MD86_9FLAO</name>
<evidence type="ECO:0000313" key="2">
    <source>
        <dbReference type="Proteomes" id="UP000182248"/>
    </source>
</evidence>
<evidence type="ECO:0000313" key="1">
    <source>
        <dbReference type="EMBL" id="SFW21108.1"/>
    </source>
</evidence>
<dbReference type="SUPFAM" id="SSF46785">
    <property type="entry name" value="Winged helix' DNA-binding domain"/>
    <property type="match status" value="1"/>
</dbReference>